<sequence length="296" mass="33007">MSWHLPSIAALRTFEAAARHLSFTRAAEEMHLTQSAVSRQIRTLEDFLGVPLFRRIQQRLVLTPAGSAYLADIRQPLEGLQAATLKMLTEQAGGVLNVATLAAFGTKWLIPRLGRFHKLHPNVLLNLVTRSGEADLYNDQFDLGVYYGDGNWKGIKSLRISKEDLVLVAAPGYRPKGRKLTSPSDVASGILLQQSKRPNIWRDWFEQAGISNANPWAGPRFEHFYMVIQAVIAGLGSALLPEILIEDELKSGRLIMPFSTRIETHEAYYLVFPDRGIGRDSADLFKGWILGELQSG</sequence>
<proteinExistence type="inferred from homology"/>
<dbReference type="RefSeq" id="WP_203196052.1">
    <property type="nucleotide sequence ID" value="NZ_CP063362.1"/>
</dbReference>
<dbReference type="AlphaFoldDB" id="A0A974PSY6"/>
<dbReference type="Pfam" id="PF03466">
    <property type="entry name" value="LysR_substrate"/>
    <property type="match status" value="1"/>
</dbReference>
<keyword evidence="2" id="KW-0805">Transcription regulation</keyword>
<dbReference type="FunFam" id="1.10.10.10:FF:000038">
    <property type="entry name" value="Glycine cleavage system transcriptional activator"/>
    <property type="match status" value="1"/>
</dbReference>
<keyword evidence="7" id="KW-1185">Reference proteome</keyword>
<dbReference type="GO" id="GO:0043565">
    <property type="term" value="F:sequence-specific DNA binding"/>
    <property type="evidence" value="ECO:0007669"/>
    <property type="project" value="TreeGrafter"/>
</dbReference>
<keyword evidence="3" id="KW-0238">DNA-binding</keyword>
<evidence type="ECO:0000256" key="4">
    <source>
        <dbReference type="ARBA" id="ARBA00023163"/>
    </source>
</evidence>
<feature type="domain" description="HTH lysR-type" evidence="5">
    <location>
        <begin position="6"/>
        <end position="63"/>
    </location>
</feature>
<dbReference type="Gene3D" id="1.10.10.10">
    <property type="entry name" value="Winged helix-like DNA-binding domain superfamily/Winged helix DNA-binding domain"/>
    <property type="match status" value="1"/>
</dbReference>
<evidence type="ECO:0000313" key="6">
    <source>
        <dbReference type="EMBL" id="QRG09135.1"/>
    </source>
</evidence>
<dbReference type="SUPFAM" id="SSF46785">
    <property type="entry name" value="Winged helix' DNA-binding domain"/>
    <property type="match status" value="1"/>
</dbReference>
<comment type="similarity">
    <text evidence="1">Belongs to the LysR transcriptional regulatory family.</text>
</comment>
<dbReference type="FunFam" id="3.40.190.10:FF:000017">
    <property type="entry name" value="Glycine cleavage system transcriptional activator"/>
    <property type="match status" value="1"/>
</dbReference>
<evidence type="ECO:0000256" key="2">
    <source>
        <dbReference type="ARBA" id="ARBA00023015"/>
    </source>
</evidence>
<dbReference type="SUPFAM" id="SSF53850">
    <property type="entry name" value="Periplasmic binding protein-like II"/>
    <property type="match status" value="1"/>
</dbReference>
<evidence type="ECO:0000259" key="5">
    <source>
        <dbReference type="PROSITE" id="PS50931"/>
    </source>
</evidence>
<organism evidence="6 7">
    <name type="scientific">Xanthobacter dioxanivorans</name>
    <dbReference type="NCBI Taxonomy" id="2528964"/>
    <lineage>
        <taxon>Bacteria</taxon>
        <taxon>Pseudomonadati</taxon>
        <taxon>Pseudomonadota</taxon>
        <taxon>Alphaproteobacteria</taxon>
        <taxon>Hyphomicrobiales</taxon>
        <taxon>Xanthobacteraceae</taxon>
        <taxon>Xanthobacter</taxon>
    </lineage>
</organism>
<dbReference type="Gene3D" id="3.40.190.10">
    <property type="entry name" value="Periplasmic binding protein-like II"/>
    <property type="match status" value="2"/>
</dbReference>
<evidence type="ECO:0000256" key="3">
    <source>
        <dbReference type="ARBA" id="ARBA00023125"/>
    </source>
</evidence>
<dbReference type="Proteomes" id="UP000596427">
    <property type="component" value="Chromosome"/>
</dbReference>
<dbReference type="NCBIfam" id="NF008352">
    <property type="entry name" value="PRK11139.1"/>
    <property type="match status" value="1"/>
</dbReference>
<dbReference type="EMBL" id="CP063362">
    <property type="protein sequence ID" value="QRG09135.1"/>
    <property type="molecule type" value="Genomic_DNA"/>
</dbReference>
<dbReference type="Pfam" id="PF00126">
    <property type="entry name" value="HTH_1"/>
    <property type="match status" value="1"/>
</dbReference>
<reference evidence="6 7" key="1">
    <citation type="submission" date="2020-10" db="EMBL/GenBank/DDBJ databases">
        <title>Degradation of 1,4-Dioxane by Xanthobacter sp. YN2, via a Novel Group-2 Soluble Di-Iron Monooxygenase.</title>
        <authorList>
            <person name="Ma F."/>
            <person name="Wang Y."/>
            <person name="Yang J."/>
            <person name="Guo H."/>
            <person name="Su D."/>
            <person name="Yu L."/>
        </authorList>
    </citation>
    <scope>NUCLEOTIDE SEQUENCE [LARGE SCALE GENOMIC DNA]</scope>
    <source>
        <strain evidence="6 7">YN2</strain>
    </source>
</reference>
<dbReference type="InterPro" id="IPR036388">
    <property type="entry name" value="WH-like_DNA-bd_sf"/>
</dbReference>
<evidence type="ECO:0000313" key="7">
    <source>
        <dbReference type="Proteomes" id="UP000596427"/>
    </source>
</evidence>
<dbReference type="InterPro" id="IPR005119">
    <property type="entry name" value="LysR_subst-bd"/>
</dbReference>
<evidence type="ECO:0000256" key="1">
    <source>
        <dbReference type="ARBA" id="ARBA00009437"/>
    </source>
</evidence>
<dbReference type="PROSITE" id="PS50931">
    <property type="entry name" value="HTH_LYSR"/>
    <property type="match status" value="1"/>
</dbReference>
<dbReference type="GO" id="GO:0003700">
    <property type="term" value="F:DNA-binding transcription factor activity"/>
    <property type="evidence" value="ECO:0007669"/>
    <property type="project" value="InterPro"/>
</dbReference>
<name>A0A974PSY6_9HYPH</name>
<dbReference type="PANTHER" id="PTHR30537:SF26">
    <property type="entry name" value="GLYCINE CLEAVAGE SYSTEM TRANSCRIPTIONAL ACTIVATOR"/>
    <property type="match status" value="1"/>
</dbReference>
<dbReference type="PANTHER" id="PTHR30537">
    <property type="entry name" value="HTH-TYPE TRANSCRIPTIONAL REGULATOR"/>
    <property type="match status" value="1"/>
</dbReference>
<dbReference type="GO" id="GO:0006351">
    <property type="term" value="P:DNA-templated transcription"/>
    <property type="evidence" value="ECO:0007669"/>
    <property type="project" value="TreeGrafter"/>
</dbReference>
<keyword evidence="4" id="KW-0804">Transcription</keyword>
<dbReference type="PRINTS" id="PR00039">
    <property type="entry name" value="HTHLYSR"/>
</dbReference>
<dbReference type="KEGG" id="xdi:EZH22_13190"/>
<protein>
    <submittedName>
        <fullName evidence="6">Transcriptional regulator GcvA</fullName>
    </submittedName>
</protein>
<dbReference type="InterPro" id="IPR000847">
    <property type="entry name" value="LysR_HTH_N"/>
</dbReference>
<accession>A0A974PSY6</accession>
<gene>
    <name evidence="6" type="primary">gcvA</name>
    <name evidence="6" type="ORF">EZH22_13190</name>
</gene>
<dbReference type="InterPro" id="IPR058163">
    <property type="entry name" value="LysR-type_TF_proteobact-type"/>
</dbReference>
<dbReference type="InterPro" id="IPR036390">
    <property type="entry name" value="WH_DNA-bd_sf"/>
</dbReference>